<name>A0A8D9HAS7_BRACM</name>
<reference evidence="1 2" key="1">
    <citation type="submission" date="2021-07" db="EMBL/GenBank/DDBJ databases">
        <authorList>
            <consortium name="Genoscope - CEA"/>
            <person name="William W."/>
        </authorList>
    </citation>
    <scope>NUCLEOTIDE SEQUENCE [LARGE SCALE GENOMIC DNA]</scope>
</reference>
<dbReference type="EMBL" id="LS974618">
    <property type="protein sequence ID" value="CAG7894516.1"/>
    <property type="molecule type" value="Genomic_DNA"/>
</dbReference>
<proteinExistence type="predicted"/>
<protein>
    <submittedName>
        <fullName evidence="1">Uncharacterized protein</fullName>
    </submittedName>
</protein>
<evidence type="ECO:0000313" key="2">
    <source>
        <dbReference type="Proteomes" id="UP000694005"/>
    </source>
</evidence>
<organism evidence="1 2">
    <name type="scientific">Brassica campestris</name>
    <name type="common">Field mustard</name>
    <dbReference type="NCBI Taxonomy" id="3711"/>
    <lineage>
        <taxon>Eukaryota</taxon>
        <taxon>Viridiplantae</taxon>
        <taxon>Streptophyta</taxon>
        <taxon>Embryophyta</taxon>
        <taxon>Tracheophyta</taxon>
        <taxon>Spermatophyta</taxon>
        <taxon>Magnoliopsida</taxon>
        <taxon>eudicotyledons</taxon>
        <taxon>Gunneridae</taxon>
        <taxon>Pentapetalae</taxon>
        <taxon>rosids</taxon>
        <taxon>malvids</taxon>
        <taxon>Brassicales</taxon>
        <taxon>Brassicaceae</taxon>
        <taxon>Brassiceae</taxon>
        <taxon>Brassica</taxon>
    </lineage>
</organism>
<evidence type="ECO:0000313" key="1">
    <source>
        <dbReference type="EMBL" id="CAG7894516.1"/>
    </source>
</evidence>
<sequence length="67" mass="7816">MGNGIHEEFTSISGYVCNELFSIGEDGFRTRRMTSFCKLFGRYQHPEREFHPIRDYLCTTDAKFKSG</sequence>
<dbReference type="AlphaFoldDB" id="A0A8D9HAS7"/>
<dbReference type="Proteomes" id="UP000694005">
    <property type="component" value="Chromosome A02"/>
</dbReference>
<gene>
    <name evidence="1" type="ORF">BRAPAZ1V2_A02P34680.2</name>
</gene>
<accession>A0A8D9HAS7</accession>
<dbReference type="Gramene" id="A02p34680.2_BraZ1">
    <property type="protein sequence ID" value="A02p34680.2_BraZ1.CDS.1"/>
    <property type="gene ID" value="A02g34680.2_BraZ1"/>
</dbReference>